<dbReference type="EMBL" id="JAOVZQ010000001">
    <property type="protein sequence ID" value="MCY0093792.1"/>
    <property type="molecule type" value="Genomic_DNA"/>
</dbReference>
<name>A0ABT3YDA1_9HYPH</name>
<keyword evidence="8 9" id="KW-0472">Membrane</keyword>
<feature type="transmembrane region" description="Helical" evidence="9">
    <location>
        <begin position="190"/>
        <end position="212"/>
    </location>
</feature>
<dbReference type="NCBIfam" id="TIGR01726">
    <property type="entry name" value="HEQRo_perm_3TM"/>
    <property type="match status" value="1"/>
</dbReference>
<dbReference type="PANTHER" id="PTHR30614">
    <property type="entry name" value="MEMBRANE COMPONENT OF AMINO ACID ABC TRANSPORTER"/>
    <property type="match status" value="1"/>
</dbReference>
<evidence type="ECO:0000256" key="1">
    <source>
        <dbReference type="ARBA" id="ARBA00004429"/>
    </source>
</evidence>
<keyword evidence="3 9" id="KW-0813">Transport</keyword>
<feature type="transmembrane region" description="Helical" evidence="9">
    <location>
        <begin position="59"/>
        <end position="79"/>
    </location>
</feature>
<dbReference type="Proteomes" id="UP001081283">
    <property type="component" value="Unassembled WGS sequence"/>
</dbReference>
<evidence type="ECO:0000313" key="12">
    <source>
        <dbReference type="Proteomes" id="UP001081283"/>
    </source>
</evidence>
<feature type="transmembrane region" description="Helical" evidence="9">
    <location>
        <begin position="20"/>
        <end position="47"/>
    </location>
</feature>
<keyword evidence="4" id="KW-1003">Cell membrane</keyword>
<dbReference type="PANTHER" id="PTHR30614:SF0">
    <property type="entry name" value="L-CYSTINE TRANSPORT SYSTEM PERMEASE PROTEIN TCYL"/>
    <property type="match status" value="1"/>
</dbReference>
<evidence type="ECO:0000259" key="10">
    <source>
        <dbReference type="PROSITE" id="PS50928"/>
    </source>
</evidence>
<organism evidence="11 12">
    <name type="scientific">Hoeflea ulvae</name>
    <dbReference type="NCBI Taxonomy" id="2983764"/>
    <lineage>
        <taxon>Bacteria</taxon>
        <taxon>Pseudomonadati</taxon>
        <taxon>Pseudomonadota</taxon>
        <taxon>Alphaproteobacteria</taxon>
        <taxon>Hyphomicrobiales</taxon>
        <taxon>Rhizobiaceae</taxon>
        <taxon>Hoeflea</taxon>
    </lineage>
</organism>
<keyword evidence="6" id="KW-0029">Amino-acid transport</keyword>
<evidence type="ECO:0000256" key="2">
    <source>
        <dbReference type="ARBA" id="ARBA00010072"/>
    </source>
</evidence>
<dbReference type="Gene3D" id="1.10.3720.10">
    <property type="entry name" value="MetI-like"/>
    <property type="match status" value="1"/>
</dbReference>
<comment type="subcellular location">
    <subcellularLocation>
        <location evidence="1">Cell inner membrane</location>
        <topology evidence="1">Multi-pass membrane protein</topology>
    </subcellularLocation>
    <subcellularLocation>
        <location evidence="9">Cell membrane</location>
        <topology evidence="9">Multi-pass membrane protein</topology>
    </subcellularLocation>
</comment>
<sequence>MNYTFQFGQAFMHLPYLLGGALLSLQIAFIAFWGGAAMGLFGAFGIVYGRPWLRHTIQAYITFFTNTPAVVQIFFLFYALPEVGIVLSSMTAVTLGLMLNSAAYLAEIQRAGFLSVRQSELDAALTLGMNRLQTLRYVIVPHIARAIYPPLSSFFVWLVLGSSIGALYGVEELTGRALNVATSNLRTIEIFLIVAVIYIALTLAASLSLGLVGRHVFRVKGGLLR</sequence>
<evidence type="ECO:0000256" key="3">
    <source>
        <dbReference type="ARBA" id="ARBA00022448"/>
    </source>
</evidence>
<evidence type="ECO:0000313" key="11">
    <source>
        <dbReference type="EMBL" id="MCY0093792.1"/>
    </source>
</evidence>
<comment type="similarity">
    <text evidence="2">Belongs to the binding-protein-dependent transport system permease family. HisMQ subfamily.</text>
</comment>
<dbReference type="Pfam" id="PF00528">
    <property type="entry name" value="BPD_transp_1"/>
    <property type="match status" value="1"/>
</dbReference>
<dbReference type="InterPro" id="IPR043429">
    <property type="entry name" value="ArtM/GltK/GlnP/TcyL/YhdX-like"/>
</dbReference>
<keyword evidence="7 9" id="KW-1133">Transmembrane helix</keyword>
<accession>A0ABT3YDA1</accession>
<dbReference type="InterPro" id="IPR035906">
    <property type="entry name" value="MetI-like_sf"/>
</dbReference>
<evidence type="ECO:0000256" key="4">
    <source>
        <dbReference type="ARBA" id="ARBA00022475"/>
    </source>
</evidence>
<feature type="transmembrane region" description="Helical" evidence="9">
    <location>
        <begin position="151"/>
        <end position="170"/>
    </location>
</feature>
<dbReference type="SUPFAM" id="SSF161098">
    <property type="entry name" value="MetI-like"/>
    <property type="match status" value="1"/>
</dbReference>
<evidence type="ECO:0000256" key="9">
    <source>
        <dbReference type="RuleBase" id="RU363032"/>
    </source>
</evidence>
<evidence type="ECO:0000256" key="5">
    <source>
        <dbReference type="ARBA" id="ARBA00022692"/>
    </source>
</evidence>
<evidence type="ECO:0000256" key="6">
    <source>
        <dbReference type="ARBA" id="ARBA00022970"/>
    </source>
</evidence>
<evidence type="ECO:0000256" key="8">
    <source>
        <dbReference type="ARBA" id="ARBA00023136"/>
    </source>
</evidence>
<evidence type="ECO:0000256" key="7">
    <source>
        <dbReference type="ARBA" id="ARBA00022989"/>
    </source>
</evidence>
<dbReference type="InterPro" id="IPR010065">
    <property type="entry name" value="AA_ABC_transptr_permease_3TM"/>
</dbReference>
<protein>
    <submittedName>
        <fullName evidence="11">Amino acid ABC transporter permease</fullName>
    </submittedName>
</protein>
<reference evidence="11" key="1">
    <citation type="submission" date="2022-10" db="EMBL/GenBank/DDBJ databases">
        <title>Hoeflea sp. J2-29, isolated from marine algae.</title>
        <authorList>
            <person name="Kristyanto S."/>
            <person name="Kim J.M."/>
            <person name="Jeon C.O."/>
        </authorList>
    </citation>
    <scope>NUCLEOTIDE SEQUENCE</scope>
    <source>
        <strain evidence="11">J2-29</strain>
    </source>
</reference>
<feature type="domain" description="ABC transmembrane type-1" evidence="10">
    <location>
        <begin position="21"/>
        <end position="209"/>
    </location>
</feature>
<keyword evidence="12" id="KW-1185">Reference proteome</keyword>
<dbReference type="PROSITE" id="PS50928">
    <property type="entry name" value="ABC_TM1"/>
    <property type="match status" value="1"/>
</dbReference>
<gene>
    <name evidence="11" type="ORF">OEG82_07130</name>
</gene>
<comment type="caution">
    <text evidence="11">The sequence shown here is derived from an EMBL/GenBank/DDBJ whole genome shotgun (WGS) entry which is preliminary data.</text>
</comment>
<dbReference type="InterPro" id="IPR000515">
    <property type="entry name" value="MetI-like"/>
</dbReference>
<dbReference type="RefSeq" id="WP_267611739.1">
    <property type="nucleotide sequence ID" value="NZ_JAOVZQ010000001.1"/>
</dbReference>
<dbReference type="CDD" id="cd06261">
    <property type="entry name" value="TM_PBP2"/>
    <property type="match status" value="1"/>
</dbReference>
<proteinExistence type="inferred from homology"/>
<feature type="transmembrane region" description="Helical" evidence="9">
    <location>
        <begin position="85"/>
        <end position="106"/>
    </location>
</feature>
<keyword evidence="5 9" id="KW-0812">Transmembrane</keyword>